<proteinExistence type="predicted"/>
<accession>U1WYF9</accession>
<keyword evidence="2" id="KW-1185">Reference proteome</keyword>
<reference evidence="1 2" key="1">
    <citation type="submission" date="2013-08" db="EMBL/GenBank/DDBJ databases">
        <authorList>
            <person name="Weinstock G."/>
            <person name="Sodergren E."/>
            <person name="Wylie T."/>
            <person name="Fulton L."/>
            <person name="Fulton R."/>
            <person name="Fronick C."/>
            <person name="O'Laughlin M."/>
            <person name="Godfrey J."/>
            <person name="Miner T."/>
            <person name="Herter B."/>
            <person name="Appelbaum E."/>
            <person name="Cordes M."/>
            <person name="Lek S."/>
            <person name="Wollam A."/>
            <person name="Pepin K.H."/>
            <person name="Palsikar V.B."/>
            <person name="Mitreva M."/>
            <person name="Wilson R.K."/>
        </authorList>
    </citation>
    <scope>NUCLEOTIDE SEQUENCE [LARGE SCALE GENOMIC DNA]</scope>
    <source>
        <strain evidence="1 2">ATCC 12856</strain>
    </source>
</reference>
<sequence>MTQMTIDDLFEENEIEPVHREIIFSPGELASQGIKWTNKDAERWEKQVWQVYHRERREHGKFITWFQAIEIYKSERYSFPKSGGKK</sequence>
<dbReference type="PATRIC" id="fig|649747.3.peg.4187"/>
<dbReference type="EMBL" id="AWSJ01000285">
    <property type="protein sequence ID" value="ERI07273.1"/>
    <property type="molecule type" value="Genomic_DNA"/>
</dbReference>
<organism evidence="1 2">
    <name type="scientific">Aneurinibacillus aneurinilyticus ATCC 12856</name>
    <dbReference type="NCBI Taxonomy" id="649747"/>
    <lineage>
        <taxon>Bacteria</taxon>
        <taxon>Bacillati</taxon>
        <taxon>Bacillota</taxon>
        <taxon>Bacilli</taxon>
        <taxon>Bacillales</taxon>
        <taxon>Paenibacillaceae</taxon>
        <taxon>Aneurinibacillus group</taxon>
        <taxon>Aneurinibacillus</taxon>
    </lineage>
</organism>
<comment type="caution">
    <text evidence="1">The sequence shown here is derived from an EMBL/GenBank/DDBJ whole genome shotgun (WGS) entry which is preliminary data.</text>
</comment>
<evidence type="ECO:0000313" key="2">
    <source>
        <dbReference type="Proteomes" id="UP000016511"/>
    </source>
</evidence>
<dbReference type="AlphaFoldDB" id="U1WYF9"/>
<evidence type="ECO:0000313" key="1">
    <source>
        <dbReference type="EMBL" id="ERI07273.1"/>
    </source>
</evidence>
<protein>
    <submittedName>
        <fullName evidence="1">Uncharacterized protein</fullName>
    </submittedName>
</protein>
<gene>
    <name evidence="1" type="ORF">HMPREF0083_04648</name>
</gene>
<dbReference type="Proteomes" id="UP000016511">
    <property type="component" value="Unassembled WGS sequence"/>
</dbReference>
<dbReference type="RefSeq" id="WP_021624064.1">
    <property type="nucleotide sequence ID" value="NZ_KE952892.1"/>
</dbReference>
<dbReference type="GeneID" id="92841163"/>
<dbReference type="HOGENOM" id="CLU_2505556_0_0_9"/>
<dbReference type="STRING" id="649747.HMPREF0083_04648"/>
<name>U1WYF9_ANEAE</name>